<evidence type="ECO:0000256" key="2">
    <source>
        <dbReference type="ARBA" id="ARBA00022771"/>
    </source>
</evidence>
<dbReference type="InterPro" id="IPR013083">
    <property type="entry name" value="Znf_RING/FYVE/PHD"/>
</dbReference>
<comment type="caution">
    <text evidence="7">The sequence shown here is derived from an EMBL/GenBank/DDBJ whole genome shotgun (WGS) entry which is preliminary data.</text>
</comment>
<dbReference type="PROSITE" id="PS50089">
    <property type="entry name" value="ZF_RING_2"/>
    <property type="match status" value="1"/>
</dbReference>
<feature type="compositionally biased region" description="Polar residues" evidence="5">
    <location>
        <begin position="56"/>
        <end position="71"/>
    </location>
</feature>
<keyword evidence="3" id="KW-0862">Zinc</keyword>
<accession>A0A816F3A8</accession>
<dbReference type="PANTHER" id="PTHR14879:SF5">
    <property type="entry name" value="RING-TYPE DOMAIN-CONTAINING PROTEIN"/>
    <property type="match status" value="1"/>
</dbReference>
<gene>
    <name evidence="7" type="ORF">XAT740_LOCUS56217</name>
</gene>
<evidence type="ECO:0000313" key="7">
    <source>
        <dbReference type="EMBL" id="CAF1657611.1"/>
    </source>
</evidence>
<protein>
    <recommendedName>
        <fullName evidence="6">RING-type domain-containing protein</fullName>
    </recommendedName>
</protein>
<proteinExistence type="predicted"/>
<dbReference type="PANTHER" id="PTHR14879">
    <property type="entry name" value="CASPASE REGULATOR, RING FINGER DOMAIN-CONTAINING"/>
    <property type="match status" value="1"/>
</dbReference>
<sequence>MILQKQIDCIAGKEENIIVPHIAIYELRSKEKIEIQHRAPKTFESMPSVKNDPNKSKQSPTSPSDFLSASEQQHKVDDGNVEEDMLSTSNCCVLCFEEEKCLACLPCGHLATCVPCGHSLRKCPICRNDIDGDIQSYTIRLGVLKAYKTIL</sequence>
<evidence type="ECO:0000256" key="5">
    <source>
        <dbReference type="SAM" id="MobiDB-lite"/>
    </source>
</evidence>
<evidence type="ECO:0000256" key="1">
    <source>
        <dbReference type="ARBA" id="ARBA00022723"/>
    </source>
</evidence>
<evidence type="ECO:0000256" key="3">
    <source>
        <dbReference type="ARBA" id="ARBA00022833"/>
    </source>
</evidence>
<name>A0A816F3A8_ADIRI</name>
<dbReference type="InterPro" id="IPR051728">
    <property type="entry name" value="RING-FYVE_E3_ubiquitin-ligase"/>
</dbReference>
<keyword evidence="8" id="KW-1185">Reference proteome</keyword>
<organism evidence="7 8">
    <name type="scientific">Adineta ricciae</name>
    <name type="common">Rotifer</name>
    <dbReference type="NCBI Taxonomy" id="249248"/>
    <lineage>
        <taxon>Eukaryota</taxon>
        <taxon>Metazoa</taxon>
        <taxon>Spiralia</taxon>
        <taxon>Gnathifera</taxon>
        <taxon>Rotifera</taxon>
        <taxon>Eurotatoria</taxon>
        <taxon>Bdelloidea</taxon>
        <taxon>Adinetida</taxon>
        <taxon>Adinetidae</taxon>
        <taxon>Adineta</taxon>
    </lineage>
</organism>
<dbReference type="SUPFAM" id="SSF57850">
    <property type="entry name" value="RING/U-box"/>
    <property type="match status" value="1"/>
</dbReference>
<dbReference type="FunFam" id="1.10.1170.10:FF:000002">
    <property type="entry name" value="Baculoviral IAP repeat containing 7"/>
    <property type="match status" value="1"/>
</dbReference>
<feature type="domain" description="RING-type" evidence="6">
    <location>
        <begin position="92"/>
        <end position="127"/>
    </location>
</feature>
<dbReference type="GO" id="GO:0008270">
    <property type="term" value="F:zinc ion binding"/>
    <property type="evidence" value="ECO:0007669"/>
    <property type="project" value="UniProtKB-KW"/>
</dbReference>
<reference evidence="7" key="1">
    <citation type="submission" date="2021-02" db="EMBL/GenBank/DDBJ databases">
        <authorList>
            <person name="Nowell W R."/>
        </authorList>
    </citation>
    <scope>NUCLEOTIDE SEQUENCE</scope>
</reference>
<evidence type="ECO:0000256" key="4">
    <source>
        <dbReference type="PROSITE-ProRule" id="PRU00175"/>
    </source>
</evidence>
<evidence type="ECO:0000259" key="6">
    <source>
        <dbReference type="PROSITE" id="PS50089"/>
    </source>
</evidence>
<keyword evidence="1" id="KW-0479">Metal-binding</keyword>
<dbReference type="Pfam" id="PF13920">
    <property type="entry name" value="zf-C3HC4_3"/>
    <property type="match status" value="1"/>
</dbReference>
<dbReference type="InterPro" id="IPR001841">
    <property type="entry name" value="Znf_RING"/>
</dbReference>
<feature type="region of interest" description="Disordered" evidence="5">
    <location>
        <begin position="38"/>
        <end position="79"/>
    </location>
</feature>
<dbReference type="Gene3D" id="3.30.40.10">
    <property type="entry name" value="Zinc/RING finger domain, C3HC4 (zinc finger)"/>
    <property type="match status" value="1"/>
</dbReference>
<dbReference type="EMBL" id="CAJNOR010010909">
    <property type="protein sequence ID" value="CAF1657611.1"/>
    <property type="molecule type" value="Genomic_DNA"/>
</dbReference>
<dbReference type="Proteomes" id="UP000663828">
    <property type="component" value="Unassembled WGS sequence"/>
</dbReference>
<evidence type="ECO:0000313" key="8">
    <source>
        <dbReference type="Proteomes" id="UP000663828"/>
    </source>
</evidence>
<keyword evidence="2 4" id="KW-0863">Zinc-finger</keyword>
<dbReference type="AlphaFoldDB" id="A0A816F3A8"/>